<evidence type="ECO:0000256" key="1">
    <source>
        <dbReference type="SAM" id="MobiDB-lite"/>
    </source>
</evidence>
<dbReference type="EMBL" id="UYYF01004615">
    <property type="protein sequence ID" value="VDN05884.1"/>
    <property type="molecule type" value="Genomic_DNA"/>
</dbReference>
<accession>A0A0N5D5Q4</accession>
<dbReference type="OMA" id="QACLEDD"/>
<sequence>MDISKKKENFRRFQPKNYSSSSSSTTKYCDLQLMGSVLDKDTYQNQRFSVTQSTTFTSKNMPNDFSKQFATYWSPASEKRYENWLKTQRDQFDKHKGYDKC</sequence>
<organism evidence="4">
    <name type="scientific">Thelazia callipaeda</name>
    <name type="common">Oriental eyeworm</name>
    <name type="synonym">Parasitic nematode</name>
    <dbReference type="NCBI Taxonomy" id="103827"/>
    <lineage>
        <taxon>Eukaryota</taxon>
        <taxon>Metazoa</taxon>
        <taxon>Ecdysozoa</taxon>
        <taxon>Nematoda</taxon>
        <taxon>Chromadorea</taxon>
        <taxon>Rhabditida</taxon>
        <taxon>Spirurina</taxon>
        <taxon>Spiruromorpha</taxon>
        <taxon>Thelazioidea</taxon>
        <taxon>Thelaziidae</taxon>
        <taxon>Thelazia</taxon>
    </lineage>
</organism>
<evidence type="ECO:0000313" key="4">
    <source>
        <dbReference type="WBParaSite" id="TCLT_0000834401-mRNA-1"/>
    </source>
</evidence>
<proteinExistence type="predicted"/>
<dbReference type="WBParaSite" id="TCLT_0000834401-mRNA-1">
    <property type="protein sequence ID" value="TCLT_0000834401-mRNA-1"/>
    <property type="gene ID" value="TCLT_0000834401"/>
</dbReference>
<feature type="region of interest" description="Disordered" evidence="1">
    <location>
        <begin position="1"/>
        <end position="26"/>
    </location>
</feature>
<dbReference type="Proteomes" id="UP000276776">
    <property type="component" value="Unassembled WGS sequence"/>
</dbReference>
<evidence type="ECO:0000313" key="3">
    <source>
        <dbReference type="Proteomes" id="UP000276776"/>
    </source>
</evidence>
<keyword evidence="3" id="KW-1185">Reference proteome</keyword>
<reference evidence="4" key="1">
    <citation type="submission" date="2017-02" db="UniProtKB">
        <authorList>
            <consortium name="WormBaseParasite"/>
        </authorList>
    </citation>
    <scope>IDENTIFICATION</scope>
</reference>
<gene>
    <name evidence="2" type="ORF">TCLT_LOCUS8333</name>
</gene>
<name>A0A0N5D5Q4_THECL</name>
<evidence type="ECO:0000313" key="2">
    <source>
        <dbReference type="EMBL" id="VDN05884.1"/>
    </source>
</evidence>
<dbReference type="AlphaFoldDB" id="A0A0N5D5Q4"/>
<protein>
    <submittedName>
        <fullName evidence="2 4">Uncharacterized protein</fullName>
    </submittedName>
</protein>
<feature type="compositionally biased region" description="Basic and acidic residues" evidence="1">
    <location>
        <begin position="1"/>
        <end position="11"/>
    </location>
</feature>
<dbReference type="OrthoDB" id="5780785at2759"/>
<reference evidence="2 3" key="2">
    <citation type="submission" date="2018-11" db="EMBL/GenBank/DDBJ databases">
        <authorList>
            <consortium name="Pathogen Informatics"/>
        </authorList>
    </citation>
    <scope>NUCLEOTIDE SEQUENCE [LARGE SCALE GENOMIC DNA]</scope>
</reference>